<protein>
    <submittedName>
        <fullName evidence="8">Putative sugar uptake ABC transporter periplasmic solute-binding protein</fullName>
    </submittedName>
</protein>
<dbReference type="InterPro" id="IPR036388">
    <property type="entry name" value="WH-like_DNA-bd_sf"/>
</dbReference>
<evidence type="ECO:0000256" key="4">
    <source>
        <dbReference type="ARBA" id="ARBA00023015"/>
    </source>
</evidence>
<dbReference type="GO" id="GO:0055052">
    <property type="term" value="C:ATP-binding cassette (ABC) transporter complex, substrate-binding subunit-containing"/>
    <property type="evidence" value="ECO:0007669"/>
    <property type="project" value="TreeGrafter"/>
</dbReference>
<dbReference type="SMART" id="SM00345">
    <property type="entry name" value="HTH_GNTR"/>
    <property type="match status" value="1"/>
</dbReference>
<evidence type="ECO:0000313" key="9">
    <source>
        <dbReference type="Proteomes" id="UP000030700"/>
    </source>
</evidence>
<sequence>MNDETSLSNPLYTQLKDQLLKRIAQGVYKRGEPIPSEGKLADEFGVSVFTVRQAVALLVAENLLVKQQGRRTFVADQKTRLTFFTWLPETKHGERLLAELIAMFEAKYPSLTVECLPTTYVTAKRDLLQRISSGEAPDVAHIVSHWTSYFAYMGAFEKLENLIAQDNLEARFYDKDLWGGSYRNRLYSVAWGLCPIALIANKRALQDSRIAELASPMTLEHFVRACKQIEAHTGRHTLYSYGFNLTGNETDFLHIYPFLQAFRGGLAETQGMVQLNSSENVAGFRWLKQFVRECRVLFADMQTLRQRFAQNEIVFISDGPWIKSALEDLTGEAFDQNFMVCLNPVVSGTNSYSWTYNHALTICTQSTHKLQAATLIDALSNDPQISAYAYEKMGHLPVSQAALNDPRDQSDFHRAYKRQLVNARCINAQNMFFEKAMDFCVDAMKKILFEGADIQRELDEKEYILNMLYSG</sequence>
<dbReference type="InterPro" id="IPR000524">
    <property type="entry name" value="Tscrpt_reg_HTH_GntR"/>
</dbReference>
<dbReference type="GO" id="GO:0003677">
    <property type="term" value="F:DNA binding"/>
    <property type="evidence" value="ECO:0007669"/>
    <property type="project" value="UniProtKB-KW"/>
</dbReference>
<evidence type="ECO:0000256" key="1">
    <source>
        <dbReference type="ARBA" id="ARBA00008520"/>
    </source>
</evidence>
<dbReference type="AlphaFoldDB" id="A0A0S6VQE2"/>
<keyword evidence="3" id="KW-0732">Signal</keyword>
<evidence type="ECO:0000256" key="3">
    <source>
        <dbReference type="ARBA" id="ARBA00022729"/>
    </source>
</evidence>
<dbReference type="PANTHER" id="PTHR30061">
    <property type="entry name" value="MALTOSE-BINDING PERIPLASMIC PROTEIN"/>
    <property type="match status" value="1"/>
</dbReference>
<dbReference type="SUPFAM" id="SSF46785">
    <property type="entry name" value="Winged helix' DNA-binding domain"/>
    <property type="match status" value="1"/>
</dbReference>
<dbReference type="Gene3D" id="1.10.10.10">
    <property type="entry name" value="Winged helix-like DNA-binding domain superfamily/Winged helix DNA-binding domain"/>
    <property type="match status" value="1"/>
</dbReference>
<evidence type="ECO:0000256" key="5">
    <source>
        <dbReference type="ARBA" id="ARBA00023125"/>
    </source>
</evidence>
<dbReference type="GO" id="GO:0003700">
    <property type="term" value="F:DNA-binding transcription factor activity"/>
    <property type="evidence" value="ECO:0007669"/>
    <property type="project" value="InterPro"/>
</dbReference>
<dbReference type="GO" id="GO:0042956">
    <property type="term" value="P:maltodextrin transmembrane transport"/>
    <property type="evidence" value="ECO:0007669"/>
    <property type="project" value="TreeGrafter"/>
</dbReference>
<proteinExistence type="inferred from homology"/>
<dbReference type="Gene3D" id="3.40.190.10">
    <property type="entry name" value="Periplasmic binding protein-like II"/>
    <property type="match status" value="1"/>
</dbReference>
<evidence type="ECO:0000256" key="6">
    <source>
        <dbReference type="ARBA" id="ARBA00023163"/>
    </source>
</evidence>
<dbReference type="PANTHER" id="PTHR30061:SF50">
    <property type="entry name" value="MALTOSE_MALTODEXTRIN-BINDING PERIPLASMIC PROTEIN"/>
    <property type="match status" value="1"/>
</dbReference>
<dbReference type="PROSITE" id="PS50949">
    <property type="entry name" value="HTH_GNTR"/>
    <property type="match status" value="1"/>
</dbReference>
<evidence type="ECO:0000259" key="7">
    <source>
        <dbReference type="PROSITE" id="PS50949"/>
    </source>
</evidence>
<dbReference type="Proteomes" id="UP000030700">
    <property type="component" value="Unassembled WGS sequence"/>
</dbReference>
<dbReference type="InterPro" id="IPR006059">
    <property type="entry name" value="SBP"/>
</dbReference>
<keyword evidence="4" id="KW-0805">Transcription regulation</keyword>
<dbReference type="Pfam" id="PF13416">
    <property type="entry name" value="SBP_bac_8"/>
    <property type="match status" value="1"/>
</dbReference>
<evidence type="ECO:0000313" key="8">
    <source>
        <dbReference type="EMBL" id="GAK49239.1"/>
    </source>
</evidence>
<accession>A0A0S6VQE2</accession>
<keyword evidence="2" id="KW-0813">Transport</keyword>
<gene>
    <name evidence="8" type="ORF">U14_00459</name>
</gene>
<dbReference type="Pfam" id="PF00392">
    <property type="entry name" value="GntR"/>
    <property type="match status" value="1"/>
</dbReference>
<comment type="similarity">
    <text evidence="1">Belongs to the bacterial solute-binding protein 1 family.</text>
</comment>
<dbReference type="STRING" id="1499966.U14_00459"/>
<reference evidence="8" key="1">
    <citation type="journal article" date="2015" name="PeerJ">
        <title>First genomic representation of candidate bacterial phylum KSB3 points to enhanced environmental sensing as a trigger of wastewater bulking.</title>
        <authorList>
            <person name="Sekiguchi Y."/>
            <person name="Ohashi A."/>
            <person name="Parks D.H."/>
            <person name="Yamauchi T."/>
            <person name="Tyson G.W."/>
            <person name="Hugenholtz P."/>
        </authorList>
    </citation>
    <scope>NUCLEOTIDE SEQUENCE [LARGE SCALE GENOMIC DNA]</scope>
</reference>
<keyword evidence="9" id="KW-1185">Reference proteome</keyword>
<dbReference type="GO" id="GO:1901982">
    <property type="term" value="F:maltose binding"/>
    <property type="evidence" value="ECO:0007669"/>
    <property type="project" value="TreeGrafter"/>
</dbReference>
<dbReference type="SUPFAM" id="SSF53850">
    <property type="entry name" value="Periplasmic binding protein-like II"/>
    <property type="match status" value="1"/>
</dbReference>
<keyword evidence="6" id="KW-0804">Transcription</keyword>
<dbReference type="CDD" id="cd07377">
    <property type="entry name" value="WHTH_GntR"/>
    <property type="match status" value="1"/>
</dbReference>
<dbReference type="HOGENOM" id="CLU_578301_0_0_0"/>
<evidence type="ECO:0000256" key="2">
    <source>
        <dbReference type="ARBA" id="ARBA00022448"/>
    </source>
</evidence>
<organism evidence="8">
    <name type="scientific">Candidatus Moduliflexus flocculans</name>
    <dbReference type="NCBI Taxonomy" id="1499966"/>
    <lineage>
        <taxon>Bacteria</taxon>
        <taxon>Candidatus Moduliflexota</taxon>
        <taxon>Candidatus Moduliflexia</taxon>
        <taxon>Candidatus Moduliflexales</taxon>
        <taxon>Candidatus Moduliflexaceae</taxon>
    </lineage>
</organism>
<feature type="domain" description="HTH gntR-type" evidence="7">
    <location>
        <begin position="9"/>
        <end position="77"/>
    </location>
</feature>
<dbReference type="InterPro" id="IPR036390">
    <property type="entry name" value="WH_DNA-bd_sf"/>
</dbReference>
<name>A0A0S6VQE2_9BACT</name>
<dbReference type="EMBL" id="DF820455">
    <property type="protein sequence ID" value="GAK49239.1"/>
    <property type="molecule type" value="Genomic_DNA"/>
</dbReference>
<dbReference type="GO" id="GO:0015768">
    <property type="term" value="P:maltose transport"/>
    <property type="evidence" value="ECO:0007669"/>
    <property type="project" value="TreeGrafter"/>
</dbReference>
<keyword evidence="5" id="KW-0238">DNA-binding</keyword>